<evidence type="ECO:0000313" key="3">
    <source>
        <dbReference type="EMBL" id="KAL1599675.1"/>
    </source>
</evidence>
<organism evidence="3 4">
    <name type="scientific">Paraconiothyrium brasiliense</name>
    <dbReference type="NCBI Taxonomy" id="300254"/>
    <lineage>
        <taxon>Eukaryota</taxon>
        <taxon>Fungi</taxon>
        <taxon>Dikarya</taxon>
        <taxon>Ascomycota</taxon>
        <taxon>Pezizomycotina</taxon>
        <taxon>Dothideomycetes</taxon>
        <taxon>Pleosporomycetidae</taxon>
        <taxon>Pleosporales</taxon>
        <taxon>Massarineae</taxon>
        <taxon>Didymosphaeriaceae</taxon>
        <taxon>Paraconiothyrium</taxon>
    </lineage>
</organism>
<protein>
    <recommendedName>
        <fullName evidence="2">DUF7708 domain-containing protein</fullName>
    </recommendedName>
</protein>
<sequence length="320" mass="35597">MSLLPWKGNGRTAGKAESAHLDVAQPLKKSTQGSLRDKLRGHLRIPSRDPSKRDGSRTPSPVTPTAEKDLDAKSAVSQGTTIQPDQDLWEKAFRAIDDEDAQKLKLNGAERNTILKSLMIDVEAKRRNCLEKRWRYTKSNGDSIVLRDVFEKVATWVEKFKQIGDVVAQYDATQMSLPWAGIRLLLQVTVNDVQTFGAMAEGVEYISNLVTRCAIIEELYLQGASEPKAQLEQAIVKLYAAILEYVLKARRYYDKSTAGSTELSRVALMFADISLGRLTTGLVQTPEMIVEGRIHAISKAHTEVNDCMRLVEAEGRLPLG</sequence>
<evidence type="ECO:0000259" key="2">
    <source>
        <dbReference type="Pfam" id="PF24809"/>
    </source>
</evidence>
<evidence type="ECO:0000313" key="4">
    <source>
        <dbReference type="Proteomes" id="UP001521785"/>
    </source>
</evidence>
<accession>A0ABR3R5H0</accession>
<name>A0ABR3R5H0_9PLEO</name>
<dbReference type="EMBL" id="JAKJXO020000010">
    <property type="protein sequence ID" value="KAL1599675.1"/>
    <property type="molecule type" value="Genomic_DNA"/>
</dbReference>
<feature type="domain" description="DUF7708" evidence="2">
    <location>
        <begin position="150"/>
        <end position="259"/>
    </location>
</feature>
<feature type="region of interest" description="Disordered" evidence="1">
    <location>
        <begin position="1"/>
        <end position="81"/>
    </location>
</feature>
<comment type="caution">
    <text evidence="3">The sequence shown here is derived from an EMBL/GenBank/DDBJ whole genome shotgun (WGS) entry which is preliminary data.</text>
</comment>
<reference evidence="3 4" key="1">
    <citation type="submission" date="2024-02" db="EMBL/GenBank/DDBJ databases">
        <title>De novo assembly and annotation of 12 fungi associated with fruit tree decline syndrome in Ontario, Canada.</title>
        <authorList>
            <person name="Sulman M."/>
            <person name="Ellouze W."/>
            <person name="Ilyukhin E."/>
        </authorList>
    </citation>
    <scope>NUCLEOTIDE SEQUENCE [LARGE SCALE GENOMIC DNA]</scope>
    <source>
        <strain evidence="3 4">M42-189</strain>
    </source>
</reference>
<gene>
    <name evidence="3" type="ORF">SLS60_007478</name>
</gene>
<dbReference type="Proteomes" id="UP001521785">
    <property type="component" value="Unassembled WGS sequence"/>
</dbReference>
<feature type="compositionally biased region" description="Basic and acidic residues" evidence="1">
    <location>
        <begin position="35"/>
        <end position="56"/>
    </location>
</feature>
<keyword evidence="4" id="KW-1185">Reference proteome</keyword>
<dbReference type="Pfam" id="PF24809">
    <property type="entry name" value="DUF7708"/>
    <property type="match status" value="1"/>
</dbReference>
<proteinExistence type="predicted"/>
<dbReference type="InterPro" id="IPR056125">
    <property type="entry name" value="DUF7708"/>
</dbReference>
<evidence type="ECO:0000256" key="1">
    <source>
        <dbReference type="SAM" id="MobiDB-lite"/>
    </source>
</evidence>